<dbReference type="EMBL" id="LDJX01000005">
    <property type="protein sequence ID" value="KPM31394.1"/>
    <property type="molecule type" value="Genomic_DNA"/>
</dbReference>
<comment type="caution">
    <text evidence="1">The sequence shown here is derived from an EMBL/GenBank/DDBJ whole genome shotgun (WGS) entry which is preliminary data.</text>
</comment>
<keyword evidence="2" id="KW-1185">Reference proteome</keyword>
<protein>
    <submittedName>
        <fullName evidence="1">Uncharacterized protein</fullName>
    </submittedName>
</protein>
<dbReference type="AlphaFoldDB" id="A0A0P7AU89"/>
<evidence type="ECO:0000313" key="2">
    <source>
        <dbReference type="Proteomes" id="UP000050280"/>
    </source>
</evidence>
<dbReference type="Proteomes" id="UP000050280">
    <property type="component" value="Unassembled WGS sequence"/>
</dbReference>
<organism evidence="1 2">
    <name type="scientific">Croceitalea dokdonensis DOKDO 023</name>
    <dbReference type="NCBI Taxonomy" id="1300341"/>
    <lineage>
        <taxon>Bacteria</taxon>
        <taxon>Pseudomonadati</taxon>
        <taxon>Bacteroidota</taxon>
        <taxon>Flavobacteriia</taxon>
        <taxon>Flavobacteriales</taxon>
        <taxon>Flavobacteriaceae</taxon>
        <taxon>Croceitalea</taxon>
    </lineage>
</organism>
<name>A0A0P7AU89_9FLAO</name>
<gene>
    <name evidence="1" type="ORF">I595_2661</name>
</gene>
<accession>A0A0P7AU89</accession>
<sequence>MYCFILNLIAQSKESLFCPTNHNPAYTRKVIHKKHKRTPETMSGT</sequence>
<evidence type="ECO:0000313" key="1">
    <source>
        <dbReference type="EMBL" id="KPM31394.1"/>
    </source>
</evidence>
<reference evidence="1 2" key="1">
    <citation type="submission" date="2015-09" db="EMBL/GenBank/DDBJ databases">
        <title>Genome sequence of the marine flavobacterium Croceitalea dokdonensis DOKDO 023 that contains proton- and sodium-pumping rhodopsins.</title>
        <authorList>
            <person name="Kwon S.-K."/>
            <person name="Lee H.K."/>
            <person name="Kwak M.-J."/>
            <person name="Kim J.F."/>
        </authorList>
    </citation>
    <scope>NUCLEOTIDE SEQUENCE [LARGE SCALE GENOMIC DNA]</scope>
    <source>
        <strain evidence="1 2">DOKDO 023</strain>
    </source>
</reference>
<proteinExistence type="predicted"/>